<evidence type="ECO:0000313" key="2">
    <source>
        <dbReference type="EMBL" id="KAH7015948.1"/>
    </source>
</evidence>
<evidence type="ECO:0000313" key="3">
    <source>
        <dbReference type="Proteomes" id="UP000774617"/>
    </source>
</evidence>
<proteinExistence type="predicted"/>
<keyword evidence="1" id="KW-0732">Signal</keyword>
<evidence type="ECO:0000256" key="1">
    <source>
        <dbReference type="SAM" id="SignalP"/>
    </source>
</evidence>
<accession>A0ABQ8FR58</accession>
<comment type="caution">
    <text evidence="2">The sequence shown here is derived from an EMBL/GenBank/DDBJ whole genome shotgun (WGS) entry which is preliminary data.</text>
</comment>
<feature type="non-terminal residue" evidence="2">
    <location>
        <position position="183"/>
    </location>
</feature>
<organism evidence="2 3">
    <name type="scientific">Macrophomina phaseolina</name>
    <dbReference type="NCBI Taxonomy" id="35725"/>
    <lineage>
        <taxon>Eukaryota</taxon>
        <taxon>Fungi</taxon>
        <taxon>Dikarya</taxon>
        <taxon>Ascomycota</taxon>
        <taxon>Pezizomycotina</taxon>
        <taxon>Dothideomycetes</taxon>
        <taxon>Dothideomycetes incertae sedis</taxon>
        <taxon>Botryosphaeriales</taxon>
        <taxon>Botryosphaeriaceae</taxon>
        <taxon>Macrophomina</taxon>
    </lineage>
</organism>
<dbReference type="Proteomes" id="UP000774617">
    <property type="component" value="Unassembled WGS sequence"/>
</dbReference>
<gene>
    <name evidence="2" type="ORF">B0J12DRAFT_541409</name>
</gene>
<sequence>MLSIKSLAIALGISIGIQATSVADSSFGLTPFVEQVLEPANSAALWAQISDQVHTLMPGITCTLASTSTGVNASVPLPGVRDEACSTIEAQLQSVFPTISCTGEIDYTTLLENPASADKEARTRTLTRRRTGNAVIDRVEAQQESQANTKSSQFISSCARAPHPGNCRACAVGYGVSAVGDIG</sequence>
<dbReference type="EMBL" id="JAGTJR010000078">
    <property type="protein sequence ID" value="KAH7015948.1"/>
    <property type="molecule type" value="Genomic_DNA"/>
</dbReference>
<keyword evidence="3" id="KW-1185">Reference proteome</keyword>
<feature type="signal peptide" evidence="1">
    <location>
        <begin position="1"/>
        <end position="19"/>
    </location>
</feature>
<feature type="chain" id="PRO_5047245726" evidence="1">
    <location>
        <begin position="20"/>
        <end position="183"/>
    </location>
</feature>
<protein>
    <submittedName>
        <fullName evidence="2">Uncharacterized protein</fullName>
    </submittedName>
</protein>
<name>A0ABQ8FR58_9PEZI</name>
<reference evidence="2 3" key="1">
    <citation type="journal article" date="2021" name="Nat. Commun.">
        <title>Genetic determinants of endophytism in the Arabidopsis root mycobiome.</title>
        <authorList>
            <person name="Mesny F."/>
            <person name="Miyauchi S."/>
            <person name="Thiergart T."/>
            <person name="Pickel B."/>
            <person name="Atanasova L."/>
            <person name="Karlsson M."/>
            <person name="Huettel B."/>
            <person name="Barry K.W."/>
            <person name="Haridas S."/>
            <person name="Chen C."/>
            <person name="Bauer D."/>
            <person name="Andreopoulos W."/>
            <person name="Pangilinan J."/>
            <person name="LaButti K."/>
            <person name="Riley R."/>
            <person name="Lipzen A."/>
            <person name="Clum A."/>
            <person name="Drula E."/>
            <person name="Henrissat B."/>
            <person name="Kohler A."/>
            <person name="Grigoriev I.V."/>
            <person name="Martin F.M."/>
            <person name="Hacquard S."/>
        </authorList>
    </citation>
    <scope>NUCLEOTIDE SEQUENCE [LARGE SCALE GENOMIC DNA]</scope>
    <source>
        <strain evidence="2 3">MPI-SDFR-AT-0080</strain>
    </source>
</reference>